<feature type="region of interest" description="Disordered" evidence="7">
    <location>
        <begin position="1"/>
        <end position="67"/>
    </location>
</feature>
<evidence type="ECO:0000313" key="9">
    <source>
        <dbReference type="EMBL" id="CZR62394.1"/>
    </source>
</evidence>
<keyword evidence="4" id="KW-0805">Transcription regulation</keyword>
<dbReference type="PANTHER" id="PTHR13286">
    <property type="entry name" value="SAP30"/>
    <property type="match status" value="1"/>
</dbReference>
<dbReference type="AlphaFoldDB" id="A0A1L7XBI8"/>
<proteinExistence type="inferred from homology"/>
<keyword evidence="5" id="KW-0804">Transcription</keyword>
<dbReference type="OrthoDB" id="510958at2759"/>
<evidence type="ECO:0000256" key="3">
    <source>
        <dbReference type="ARBA" id="ARBA00022491"/>
    </source>
</evidence>
<comment type="subcellular location">
    <subcellularLocation>
        <location evidence="1">Nucleus</location>
    </subcellularLocation>
</comment>
<dbReference type="InterPro" id="IPR024145">
    <property type="entry name" value="His_deAcase_SAP30/SAP30L"/>
</dbReference>
<dbReference type="Pfam" id="PF13867">
    <property type="entry name" value="SAP30_Sin3_bdg"/>
    <property type="match status" value="1"/>
</dbReference>
<dbReference type="Proteomes" id="UP000184330">
    <property type="component" value="Unassembled WGS sequence"/>
</dbReference>
<organism evidence="9 10">
    <name type="scientific">Phialocephala subalpina</name>
    <dbReference type="NCBI Taxonomy" id="576137"/>
    <lineage>
        <taxon>Eukaryota</taxon>
        <taxon>Fungi</taxon>
        <taxon>Dikarya</taxon>
        <taxon>Ascomycota</taxon>
        <taxon>Pezizomycotina</taxon>
        <taxon>Leotiomycetes</taxon>
        <taxon>Helotiales</taxon>
        <taxon>Mollisiaceae</taxon>
        <taxon>Phialocephala</taxon>
        <taxon>Phialocephala fortinii species complex</taxon>
    </lineage>
</organism>
<protein>
    <submittedName>
        <fullName evidence="9">Related to SAP30 Subunit of the histone deacetylase B complex</fullName>
    </submittedName>
</protein>
<dbReference type="EMBL" id="FJOG01000020">
    <property type="protein sequence ID" value="CZR62394.1"/>
    <property type="molecule type" value="Genomic_DNA"/>
</dbReference>
<keyword evidence="6" id="KW-0539">Nucleus</keyword>
<evidence type="ECO:0000256" key="1">
    <source>
        <dbReference type="ARBA" id="ARBA00004123"/>
    </source>
</evidence>
<dbReference type="GO" id="GO:0005634">
    <property type="term" value="C:nucleus"/>
    <property type="evidence" value="ECO:0007669"/>
    <property type="project" value="UniProtKB-SubCell"/>
</dbReference>
<dbReference type="PANTHER" id="PTHR13286:SF23">
    <property type="entry name" value="HISTONE DEACETYLASE COMPLEX SUBUNIT SAP30 SIN3 BINDING DOMAIN-CONTAINING PROTEIN"/>
    <property type="match status" value="1"/>
</dbReference>
<evidence type="ECO:0000256" key="5">
    <source>
        <dbReference type="ARBA" id="ARBA00023163"/>
    </source>
</evidence>
<dbReference type="InterPro" id="IPR025718">
    <property type="entry name" value="SAP30_Sin3-bd"/>
</dbReference>
<dbReference type="InterPro" id="IPR038291">
    <property type="entry name" value="SAP30_C_sf"/>
</dbReference>
<feature type="compositionally biased region" description="Low complexity" evidence="7">
    <location>
        <begin position="25"/>
        <end position="34"/>
    </location>
</feature>
<feature type="compositionally biased region" description="Basic and acidic residues" evidence="7">
    <location>
        <begin position="8"/>
        <end position="24"/>
    </location>
</feature>
<gene>
    <name evidence="9" type="ORF">PAC_12291</name>
</gene>
<evidence type="ECO:0000256" key="2">
    <source>
        <dbReference type="ARBA" id="ARBA00006283"/>
    </source>
</evidence>
<name>A0A1L7XBI8_9HELO</name>
<accession>A0A1L7XBI8</accession>
<reference evidence="9 10" key="1">
    <citation type="submission" date="2016-03" db="EMBL/GenBank/DDBJ databases">
        <authorList>
            <person name="Ploux O."/>
        </authorList>
    </citation>
    <scope>NUCLEOTIDE SEQUENCE [LARGE SCALE GENOMIC DNA]</scope>
    <source>
        <strain evidence="9 10">UAMH 11012</strain>
    </source>
</reference>
<evidence type="ECO:0000256" key="7">
    <source>
        <dbReference type="SAM" id="MobiDB-lite"/>
    </source>
</evidence>
<evidence type="ECO:0000313" key="10">
    <source>
        <dbReference type="Proteomes" id="UP000184330"/>
    </source>
</evidence>
<evidence type="ECO:0000256" key="4">
    <source>
        <dbReference type="ARBA" id="ARBA00023015"/>
    </source>
</evidence>
<evidence type="ECO:0000256" key="6">
    <source>
        <dbReference type="ARBA" id="ARBA00023242"/>
    </source>
</evidence>
<keyword evidence="3" id="KW-0678">Repressor</keyword>
<sequence>MAPPRSRPPPDDSRSEASSTKEKVGTNTTTNPNGKGRRVAGTANGASSLRDVVTAGPSTAGGPSSTALAENTPGLQWNSFDASVLHAYRYDYRLNTPAAFNKPYNQLVLSRSPIAKGSPTMARRKEDRRQSKEQLANTVRKHFNSMGIAENDVVVDFLYKVRWQDKNFRLRFSAQDAQRRR</sequence>
<evidence type="ECO:0000259" key="8">
    <source>
        <dbReference type="Pfam" id="PF13867"/>
    </source>
</evidence>
<dbReference type="Gene3D" id="6.10.160.20">
    <property type="match status" value="1"/>
</dbReference>
<dbReference type="STRING" id="576137.A0A1L7XBI8"/>
<feature type="domain" description="Histone deacetylase complex subunit SAP30 Sin3 binding" evidence="8">
    <location>
        <begin position="130"/>
        <end position="162"/>
    </location>
</feature>
<keyword evidence="10" id="KW-1185">Reference proteome</keyword>
<comment type="similarity">
    <text evidence="2">Belongs to the SAP30 family.</text>
</comment>